<dbReference type="Proteomes" id="UP000012024">
    <property type="component" value="Unassembled WGS sequence"/>
</dbReference>
<comment type="caution">
    <text evidence="1">The sequence shown here is derived from an EMBL/GenBank/DDBJ whole genome shotgun (WGS) entry which is preliminary data.</text>
</comment>
<organism evidence="1 2">
    <name type="scientific">Xanthomarina gelatinilytica</name>
    <dbReference type="NCBI Taxonomy" id="1137281"/>
    <lineage>
        <taxon>Bacteria</taxon>
        <taxon>Pseudomonadati</taxon>
        <taxon>Bacteroidota</taxon>
        <taxon>Flavobacteriia</taxon>
        <taxon>Flavobacteriales</taxon>
        <taxon>Flavobacteriaceae</taxon>
        <taxon>Xanthomarina</taxon>
    </lineage>
</organism>
<dbReference type="SUPFAM" id="SSF63829">
    <property type="entry name" value="Calcium-dependent phosphotriesterase"/>
    <property type="match status" value="1"/>
</dbReference>
<dbReference type="GeneID" id="98641235"/>
<dbReference type="RefSeq" id="WP_007648945.1">
    <property type="nucleotide sequence ID" value="NZ_ANLA01000009.1"/>
</dbReference>
<gene>
    <name evidence="1" type="ORF">D778_02763</name>
</gene>
<keyword evidence="2" id="KW-1185">Reference proteome</keyword>
<sequence>MIRKTLYIVLLLFTITSCRKGGLKKVASLPLSLKEASAAEMIPGSSLIWTIEDSRNRNVLYGVNEHGTLIKEIEISNAKNIDWEDLTSDTYGNIYIGDFGNNKKERDHFTIYKVTDPMAIEHSTMADVITFKLPPNFKPMNFEAFFIYQHHFYIINKANKETKMFKVPNTIGNHTAEFVCSFDLDCEDTKITSAAISQDNKTIVLLNKSMLWKITEFHSDNFCEATIENRSFNHFSQKEGICFKDNHTIYVTDERVWFIGGNIYRIEID</sequence>
<dbReference type="AlphaFoldDB" id="M7MJL8"/>
<evidence type="ECO:0000313" key="1">
    <source>
        <dbReference type="EMBL" id="EMQ95241.1"/>
    </source>
</evidence>
<reference evidence="1 2" key="1">
    <citation type="submission" date="2012-12" db="EMBL/GenBank/DDBJ databases">
        <title>Genome assembly of Formosa sp. AK20.</title>
        <authorList>
            <person name="Kumar R."/>
            <person name="Khatri I."/>
            <person name="Vaidya B."/>
            <person name="Subramanian S."/>
            <person name="Pinnaka A."/>
        </authorList>
    </citation>
    <scope>NUCLEOTIDE SEQUENCE [LARGE SCALE GENOMIC DNA]</scope>
    <source>
        <strain evidence="1 2">AK20</strain>
    </source>
</reference>
<dbReference type="PATRIC" id="fig|1137281.3.peg.1353"/>
<evidence type="ECO:0000313" key="2">
    <source>
        <dbReference type="Proteomes" id="UP000012024"/>
    </source>
</evidence>
<accession>M7MJL8</accession>
<dbReference type="EMBL" id="ANLA01000009">
    <property type="protein sequence ID" value="EMQ95241.1"/>
    <property type="molecule type" value="Genomic_DNA"/>
</dbReference>
<proteinExistence type="predicted"/>
<protein>
    <submittedName>
        <fullName evidence="1">Uncharacterized protein</fullName>
    </submittedName>
</protein>
<dbReference type="OrthoDB" id="5599486at2"/>
<dbReference type="eggNOG" id="COG3386">
    <property type="taxonomic scope" value="Bacteria"/>
</dbReference>
<name>M7MJL8_9FLAO</name>
<dbReference type="PROSITE" id="PS51257">
    <property type="entry name" value="PROKAR_LIPOPROTEIN"/>
    <property type="match status" value="1"/>
</dbReference>